<keyword evidence="2" id="KW-1185">Reference proteome</keyword>
<dbReference type="EMBL" id="MORL01000012">
    <property type="protein sequence ID" value="OIN57484.1"/>
    <property type="molecule type" value="Genomic_DNA"/>
</dbReference>
<dbReference type="AlphaFoldDB" id="A0A1S2VFJ9"/>
<dbReference type="CDD" id="cd00586">
    <property type="entry name" value="4HBT"/>
    <property type="match status" value="1"/>
</dbReference>
<sequence length="171" mass="20699">MFKRDPYKSYPTETESRMIIRFQDCDPLQHLNNAKYFDYYFNAREDQVAKLYDFNPGQMFREFKTSWVVYQHQIAYIRPAQVSEWVRVMSRLIFYDTDTTVTEYYMTDDSKTQLKNVLWVTSKYISVETGKRIPHHPAVMELLEVTQVPHLNFQELNFNDRIRDIKNRLSL</sequence>
<comment type="caution">
    <text evidence="1">The sequence shown here is derived from an EMBL/GenBank/DDBJ whole genome shotgun (WGS) entry which is preliminary data.</text>
</comment>
<proteinExistence type="predicted"/>
<dbReference type="Gene3D" id="3.10.129.10">
    <property type="entry name" value="Hotdog Thioesterase"/>
    <property type="match status" value="1"/>
</dbReference>
<dbReference type="Pfam" id="PF13279">
    <property type="entry name" value="4HBT_2"/>
    <property type="match status" value="1"/>
</dbReference>
<dbReference type="Proteomes" id="UP000181790">
    <property type="component" value="Unassembled WGS sequence"/>
</dbReference>
<reference evidence="1 2" key="1">
    <citation type="submission" date="2016-10" db="EMBL/GenBank/DDBJ databases">
        <title>Arsenicibacter rosenii gen. nov., sp. nov., an efficient arsenic-methylating bacterium isolated from an arsenic-contaminated paddy soil.</title>
        <authorList>
            <person name="Huang K."/>
        </authorList>
    </citation>
    <scope>NUCLEOTIDE SEQUENCE [LARGE SCALE GENOMIC DNA]</scope>
    <source>
        <strain evidence="1 2">SM-1</strain>
    </source>
</reference>
<dbReference type="OrthoDB" id="9791529at2"/>
<evidence type="ECO:0000313" key="2">
    <source>
        <dbReference type="Proteomes" id="UP000181790"/>
    </source>
</evidence>
<name>A0A1S2VFJ9_9BACT</name>
<evidence type="ECO:0000313" key="1">
    <source>
        <dbReference type="EMBL" id="OIN57484.1"/>
    </source>
</evidence>
<dbReference type="InterPro" id="IPR029069">
    <property type="entry name" value="HotDog_dom_sf"/>
</dbReference>
<dbReference type="SUPFAM" id="SSF54637">
    <property type="entry name" value="Thioesterase/thiol ester dehydrase-isomerase"/>
    <property type="match status" value="1"/>
</dbReference>
<dbReference type="RefSeq" id="WP_071504945.1">
    <property type="nucleotide sequence ID" value="NZ_MORL01000012.1"/>
</dbReference>
<organism evidence="1 2">
    <name type="scientific">Arsenicibacter rosenii</name>
    <dbReference type="NCBI Taxonomy" id="1750698"/>
    <lineage>
        <taxon>Bacteria</taxon>
        <taxon>Pseudomonadati</taxon>
        <taxon>Bacteroidota</taxon>
        <taxon>Cytophagia</taxon>
        <taxon>Cytophagales</taxon>
        <taxon>Spirosomataceae</taxon>
        <taxon>Arsenicibacter</taxon>
    </lineage>
</organism>
<protein>
    <submittedName>
        <fullName evidence="1">Thioesterase</fullName>
    </submittedName>
</protein>
<accession>A0A1S2VFJ9</accession>
<gene>
    <name evidence="1" type="ORF">BLX24_19855</name>
</gene>